<keyword evidence="6" id="KW-0812">Transmembrane</keyword>
<evidence type="ECO:0000313" key="19">
    <source>
        <dbReference type="EMBL" id="MCW6509054.1"/>
    </source>
</evidence>
<dbReference type="RefSeq" id="WP_282585421.1">
    <property type="nucleotide sequence ID" value="NZ_JAMOIM010000008.1"/>
</dbReference>
<dbReference type="PANTHER" id="PTHR33619">
    <property type="entry name" value="POLYSACCHARIDE EXPORT PROTEIN GFCE-RELATED"/>
    <property type="match status" value="1"/>
</dbReference>
<keyword evidence="8" id="KW-0625">Polysaccharide transport</keyword>
<dbReference type="Gene3D" id="3.30.1950.10">
    <property type="entry name" value="wza like domain"/>
    <property type="match status" value="1"/>
</dbReference>
<evidence type="ECO:0000313" key="20">
    <source>
        <dbReference type="Proteomes" id="UP001165667"/>
    </source>
</evidence>
<feature type="domain" description="SLBB" evidence="18">
    <location>
        <begin position="106"/>
        <end position="185"/>
    </location>
</feature>
<evidence type="ECO:0000259" key="17">
    <source>
        <dbReference type="Pfam" id="PF10531"/>
    </source>
</evidence>
<dbReference type="Pfam" id="PF10531">
    <property type="entry name" value="SLBB"/>
    <property type="match status" value="1"/>
</dbReference>
<dbReference type="GO" id="GO:0006811">
    <property type="term" value="P:monoatomic ion transport"/>
    <property type="evidence" value="ECO:0007669"/>
    <property type="project" value="UniProtKB-KW"/>
</dbReference>
<keyword evidence="10" id="KW-0626">Porin</keyword>
<evidence type="ECO:0000256" key="15">
    <source>
        <dbReference type="SAM" id="SignalP"/>
    </source>
</evidence>
<feature type="chain" id="PRO_5041234278" evidence="15">
    <location>
        <begin position="27"/>
        <end position="265"/>
    </location>
</feature>
<feature type="signal peptide" evidence="15">
    <location>
        <begin position="1"/>
        <end position="26"/>
    </location>
</feature>
<dbReference type="InterPro" id="IPR019554">
    <property type="entry name" value="Soluble_ligand-bd"/>
</dbReference>
<comment type="similarity">
    <text evidence="2">Belongs to the BexD/CtrA/VexA family.</text>
</comment>
<evidence type="ECO:0000256" key="14">
    <source>
        <dbReference type="ARBA" id="ARBA00023288"/>
    </source>
</evidence>
<evidence type="ECO:0000256" key="8">
    <source>
        <dbReference type="ARBA" id="ARBA00023047"/>
    </source>
</evidence>
<keyword evidence="12" id="KW-0564">Palmitate</keyword>
<keyword evidence="9" id="KW-0406">Ion transport</keyword>
<dbReference type="InterPro" id="IPR003715">
    <property type="entry name" value="Poly_export_N"/>
</dbReference>
<evidence type="ECO:0000256" key="13">
    <source>
        <dbReference type="ARBA" id="ARBA00023237"/>
    </source>
</evidence>
<keyword evidence="7 15" id="KW-0732">Signal</keyword>
<evidence type="ECO:0000256" key="11">
    <source>
        <dbReference type="ARBA" id="ARBA00023136"/>
    </source>
</evidence>
<proteinExistence type="inferred from homology"/>
<comment type="subcellular location">
    <subcellularLocation>
        <location evidence="1">Cell outer membrane</location>
        <topology evidence="1">Multi-pass membrane protein</topology>
    </subcellularLocation>
</comment>
<dbReference type="EMBL" id="JAMOIM010000008">
    <property type="protein sequence ID" value="MCW6509054.1"/>
    <property type="molecule type" value="Genomic_DNA"/>
</dbReference>
<dbReference type="AlphaFoldDB" id="A0AA41YVU9"/>
<dbReference type="Proteomes" id="UP001165667">
    <property type="component" value="Unassembled WGS sequence"/>
</dbReference>
<keyword evidence="5" id="KW-0762">Sugar transport</keyword>
<sequence>MTMRWQTWIASHLAALMMIWPHAAWAAGHRLVPSDVIQIKVVNQGDLDTQARVEQDGTINFPYVGRLRVSGMTEDQVSSVIKTALERADVVKQPQVLVSLLNFGAQISVEGAVSQPGLLPIDRPTTLTQVLARAGGIKDTAGNVVTIRRPTGRGQQVFHYDLKDIMSGKINGSQIVVQNNDEVYVETAPVYFLYGYVARAGQYPLSRRLSVQQALAAGGGISELGSESRIKIRRRDASGHVAESDASLDDDVRPDDTVVVNERFF</sequence>
<accession>A0AA41YVU9</accession>
<evidence type="ECO:0000256" key="10">
    <source>
        <dbReference type="ARBA" id="ARBA00023114"/>
    </source>
</evidence>
<evidence type="ECO:0000256" key="3">
    <source>
        <dbReference type="ARBA" id="ARBA00022448"/>
    </source>
</evidence>
<dbReference type="GO" id="GO:0015288">
    <property type="term" value="F:porin activity"/>
    <property type="evidence" value="ECO:0007669"/>
    <property type="project" value="UniProtKB-KW"/>
</dbReference>
<dbReference type="Pfam" id="PF02563">
    <property type="entry name" value="Poly_export"/>
    <property type="match status" value="1"/>
</dbReference>
<dbReference type="GO" id="GO:0015159">
    <property type="term" value="F:polysaccharide transmembrane transporter activity"/>
    <property type="evidence" value="ECO:0007669"/>
    <property type="project" value="InterPro"/>
</dbReference>
<evidence type="ECO:0000256" key="7">
    <source>
        <dbReference type="ARBA" id="ARBA00022729"/>
    </source>
</evidence>
<name>A0AA41YVU9_9HYPH</name>
<feature type="domain" description="Polysaccharide export protein N-terminal" evidence="16">
    <location>
        <begin position="29"/>
        <end position="100"/>
    </location>
</feature>
<evidence type="ECO:0000256" key="5">
    <source>
        <dbReference type="ARBA" id="ARBA00022597"/>
    </source>
</evidence>
<keyword evidence="13" id="KW-0998">Cell outer membrane</keyword>
<gene>
    <name evidence="19" type="ORF">M8523_13580</name>
</gene>
<evidence type="ECO:0000256" key="12">
    <source>
        <dbReference type="ARBA" id="ARBA00023139"/>
    </source>
</evidence>
<comment type="caution">
    <text evidence="19">The sequence shown here is derived from an EMBL/GenBank/DDBJ whole genome shotgun (WGS) entry which is preliminary data.</text>
</comment>
<dbReference type="GO" id="GO:0009279">
    <property type="term" value="C:cell outer membrane"/>
    <property type="evidence" value="ECO:0007669"/>
    <property type="project" value="UniProtKB-SubCell"/>
</dbReference>
<dbReference type="InterPro" id="IPR049712">
    <property type="entry name" value="Poly_export"/>
</dbReference>
<keyword evidence="4" id="KW-1134">Transmembrane beta strand</keyword>
<evidence type="ECO:0000256" key="4">
    <source>
        <dbReference type="ARBA" id="ARBA00022452"/>
    </source>
</evidence>
<dbReference type="PANTHER" id="PTHR33619:SF3">
    <property type="entry name" value="POLYSACCHARIDE EXPORT PROTEIN GFCE-RELATED"/>
    <property type="match status" value="1"/>
</dbReference>
<dbReference type="Pfam" id="PF22461">
    <property type="entry name" value="SLBB_2"/>
    <property type="match status" value="1"/>
</dbReference>
<evidence type="ECO:0000259" key="18">
    <source>
        <dbReference type="Pfam" id="PF22461"/>
    </source>
</evidence>
<keyword evidence="14" id="KW-0449">Lipoprotein</keyword>
<evidence type="ECO:0000256" key="2">
    <source>
        <dbReference type="ARBA" id="ARBA00009450"/>
    </source>
</evidence>
<keyword evidence="3" id="KW-0813">Transport</keyword>
<dbReference type="InterPro" id="IPR054765">
    <property type="entry name" value="SLBB_dom"/>
</dbReference>
<evidence type="ECO:0000256" key="1">
    <source>
        <dbReference type="ARBA" id="ARBA00004571"/>
    </source>
</evidence>
<keyword evidence="11" id="KW-0472">Membrane</keyword>
<organism evidence="19 20">
    <name type="scientific">Lichenifustis flavocetrariae</name>
    <dbReference type="NCBI Taxonomy" id="2949735"/>
    <lineage>
        <taxon>Bacteria</taxon>
        <taxon>Pseudomonadati</taxon>
        <taxon>Pseudomonadota</taxon>
        <taxon>Alphaproteobacteria</taxon>
        <taxon>Hyphomicrobiales</taxon>
        <taxon>Lichenihabitantaceae</taxon>
        <taxon>Lichenifustis</taxon>
    </lineage>
</organism>
<dbReference type="Gene3D" id="3.10.560.10">
    <property type="entry name" value="Outer membrane lipoprotein wza domain like"/>
    <property type="match status" value="1"/>
</dbReference>
<evidence type="ECO:0000256" key="6">
    <source>
        <dbReference type="ARBA" id="ARBA00022692"/>
    </source>
</evidence>
<keyword evidence="20" id="KW-1185">Reference proteome</keyword>
<reference evidence="19" key="1">
    <citation type="submission" date="2022-05" db="EMBL/GenBank/DDBJ databases">
        <authorList>
            <person name="Pankratov T."/>
        </authorList>
    </citation>
    <scope>NUCLEOTIDE SEQUENCE</scope>
    <source>
        <strain evidence="19">BP6-180914</strain>
    </source>
</reference>
<evidence type="ECO:0000259" key="16">
    <source>
        <dbReference type="Pfam" id="PF02563"/>
    </source>
</evidence>
<protein>
    <submittedName>
        <fullName evidence="19">Polysaccharide biosynthesis/export family protein</fullName>
    </submittedName>
</protein>
<evidence type="ECO:0000256" key="9">
    <source>
        <dbReference type="ARBA" id="ARBA00023065"/>
    </source>
</evidence>
<feature type="domain" description="Soluble ligand binding" evidence="17">
    <location>
        <begin position="191"/>
        <end position="239"/>
    </location>
</feature>
<dbReference type="GO" id="GO:0046930">
    <property type="term" value="C:pore complex"/>
    <property type="evidence" value="ECO:0007669"/>
    <property type="project" value="UniProtKB-KW"/>
</dbReference>